<dbReference type="InterPro" id="IPR013761">
    <property type="entry name" value="SAM/pointed_sf"/>
</dbReference>
<name>A0A9N9A6Z3_9GLOM</name>
<feature type="region of interest" description="Disordered" evidence="4">
    <location>
        <begin position="400"/>
        <end position="443"/>
    </location>
</feature>
<dbReference type="GO" id="GO:0000289">
    <property type="term" value="P:nuclear-transcribed mRNA poly(A) tail shortening"/>
    <property type="evidence" value="ECO:0007669"/>
    <property type="project" value="TreeGrafter"/>
</dbReference>
<dbReference type="PANTHER" id="PTHR12515">
    <property type="entry name" value="STERILE ALPHA MOTIF DOMAIN CONTAINING PROTEIN 4-RELATED"/>
    <property type="match status" value="1"/>
</dbReference>
<evidence type="ECO:0000259" key="5">
    <source>
        <dbReference type="Pfam" id="PF00536"/>
    </source>
</evidence>
<evidence type="ECO:0000313" key="6">
    <source>
        <dbReference type="EMBL" id="CAG8521405.1"/>
    </source>
</evidence>
<evidence type="ECO:0000313" key="7">
    <source>
        <dbReference type="Proteomes" id="UP000789342"/>
    </source>
</evidence>
<dbReference type="InterPro" id="IPR050897">
    <property type="entry name" value="SMAUG/VTS1_RNA-bind"/>
</dbReference>
<dbReference type="GO" id="GO:0003729">
    <property type="term" value="F:mRNA binding"/>
    <property type="evidence" value="ECO:0007669"/>
    <property type="project" value="TreeGrafter"/>
</dbReference>
<evidence type="ECO:0000256" key="4">
    <source>
        <dbReference type="SAM" id="MobiDB-lite"/>
    </source>
</evidence>
<keyword evidence="3" id="KW-0694">RNA-binding</keyword>
<evidence type="ECO:0000256" key="2">
    <source>
        <dbReference type="ARBA" id="ARBA00022490"/>
    </source>
</evidence>
<feature type="compositionally biased region" description="Basic and acidic residues" evidence="4">
    <location>
        <begin position="400"/>
        <end position="436"/>
    </location>
</feature>
<dbReference type="SUPFAM" id="SSF47769">
    <property type="entry name" value="SAM/Pointed domain"/>
    <property type="match status" value="1"/>
</dbReference>
<evidence type="ECO:0000256" key="1">
    <source>
        <dbReference type="ARBA" id="ARBA00004496"/>
    </source>
</evidence>
<keyword evidence="2" id="KW-0963">Cytoplasm</keyword>
<dbReference type="AlphaFoldDB" id="A0A9N9A6Z3"/>
<dbReference type="InterPro" id="IPR001660">
    <property type="entry name" value="SAM"/>
</dbReference>
<dbReference type="PANTHER" id="PTHR12515:SF5">
    <property type="entry name" value="PROTEIN SMAUG"/>
    <property type="match status" value="1"/>
</dbReference>
<dbReference type="EMBL" id="CAJVPV010002219">
    <property type="protein sequence ID" value="CAG8521405.1"/>
    <property type="molecule type" value="Genomic_DNA"/>
</dbReference>
<dbReference type="Gene3D" id="1.10.150.50">
    <property type="entry name" value="Transcription Factor, Ets-1"/>
    <property type="match status" value="1"/>
</dbReference>
<organism evidence="6 7">
    <name type="scientific">Acaulospora morrowiae</name>
    <dbReference type="NCBI Taxonomy" id="94023"/>
    <lineage>
        <taxon>Eukaryota</taxon>
        <taxon>Fungi</taxon>
        <taxon>Fungi incertae sedis</taxon>
        <taxon>Mucoromycota</taxon>
        <taxon>Glomeromycotina</taxon>
        <taxon>Glomeromycetes</taxon>
        <taxon>Diversisporales</taxon>
        <taxon>Acaulosporaceae</taxon>
        <taxon>Acaulospora</taxon>
    </lineage>
</organism>
<protein>
    <submittedName>
        <fullName evidence="6">11219_t:CDS:1</fullName>
    </submittedName>
</protein>
<accession>A0A9N9A6Z3</accession>
<dbReference type="Pfam" id="PF00536">
    <property type="entry name" value="SAM_1"/>
    <property type="match status" value="1"/>
</dbReference>
<comment type="subcellular location">
    <subcellularLocation>
        <location evidence="1">Cytoplasm</location>
    </subcellularLocation>
</comment>
<dbReference type="OrthoDB" id="2155283at2759"/>
<dbReference type="GO" id="GO:0000932">
    <property type="term" value="C:P-body"/>
    <property type="evidence" value="ECO:0007669"/>
    <property type="project" value="TreeGrafter"/>
</dbReference>
<evidence type="ECO:0000256" key="3">
    <source>
        <dbReference type="ARBA" id="ARBA00022884"/>
    </source>
</evidence>
<reference evidence="6" key="1">
    <citation type="submission" date="2021-06" db="EMBL/GenBank/DDBJ databases">
        <authorList>
            <person name="Kallberg Y."/>
            <person name="Tangrot J."/>
            <person name="Rosling A."/>
        </authorList>
    </citation>
    <scope>NUCLEOTIDE SEQUENCE</scope>
    <source>
        <strain evidence="6">CL551</strain>
    </source>
</reference>
<dbReference type="Proteomes" id="UP000789342">
    <property type="component" value="Unassembled WGS sequence"/>
</dbReference>
<keyword evidence="7" id="KW-1185">Reference proteome</keyword>
<feature type="domain" description="SAM" evidence="5">
    <location>
        <begin position="346"/>
        <end position="396"/>
    </location>
</feature>
<comment type="caution">
    <text evidence="6">The sequence shown here is derived from an EMBL/GenBank/DDBJ whole genome shotgun (WGS) entry which is preliminary data.</text>
</comment>
<feature type="compositionally biased region" description="Basic and acidic residues" evidence="4">
    <location>
        <begin position="233"/>
        <end position="249"/>
    </location>
</feature>
<proteinExistence type="predicted"/>
<gene>
    <name evidence="6" type="ORF">AMORRO_LOCUS4224</name>
</gene>
<feature type="region of interest" description="Disordered" evidence="4">
    <location>
        <begin position="212"/>
        <end position="249"/>
    </location>
</feature>
<sequence length="443" mass="52388">MSRSFGFPKGKTHQILNLSGKFLGFQASFIPLRCISSLTRSDQPIDNNCTILTQLNSPRNGFRWSTHFNPFLKYNFPDHFQRDYYTRVKRDGYNDERRSSYSTVRRELNDSDYNARHKDPLLKSTNNSLSTERVRNADYLKTDESLEYHDKEPRYNSEQLERIIRPREGETERKYFSKTKSKSRETIKSPIVFDSRQDLDFSKDVKGAWETNKSQRLTSRGDHNSLEIQQENDSSHREGQYEKGKFDQHEISDDQYVDESKRVKSSSKRAFEYKMHKLSKINDTSGRQIFVSPDYFDDTNLVVKNEGTKEVSKLSKLPLWKRIKKYRIGRIKDDNKNLDLFEADFTEWLKMLRLMKYGILFKRMNNDQIRKLTDEKLEALKITLGARKKILKELARINETKKAQKKKEQEEKKERKNAEHKITKQKNEIGNEEKLNKVGSIAT</sequence>